<dbReference type="PANTHER" id="PTHR37490">
    <property type="entry name" value="EXPRESSED PROTEIN"/>
    <property type="match status" value="1"/>
</dbReference>
<reference evidence="2" key="1">
    <citation type="submission" date="2021-01" db="EMBL/GenBank/DDBJ databases">
        <authorList>
            <person name="Corre E."/>
            <person name="Pelletier E."/>
            <person name="Niang G."/>
            <person name="Scheremetjew M."/>
            <person name="Finn R."/>
            <person name="Kale V."/>
            <person name="Holt S."/>
            <person name="Cochrane G."/>
            <person name="Meng A."/>
            <person name="Brown T."/>
            <person name="Cohen L."/>
        </authorList>
    </citation>
    <scope>NUCLEOTIDE SEQUENCE</scope>
    <source>
        <strain evidence="2">CCMP3105</strain>
    </source>
</reference>
<name>A0A7S4VTB0_9DINO</name>
<evidence type="ECO:0008006" key="3">
    <source>
        <dbReference type="Google" id="ProtNLM"/>
    </source>
</evidence>
<feature type="chain" id="PRO_5030504862" description="Ricin B lectin domain-containing protein" evidence="1">
    <location>
        <begin position="19"/>
        <end position="709"/>
    </location>
</feature>
<proteinExistence type="predicted"/>
<dbReference type="SUPFAM" id="SSF50370">
    <property type="entry name" value="Ricin B-like lectins"/>
    <property type="match status" value="1"/>
</dbReference>
<dbReference type="EMBL" id="HBNR01042173">
    <property type="protein sequence ID" value="CAE4601623.1"/>
    <property type="molecule type" value="Transcribed_RNA"/>
</dbReference>
<dbReference type="Gene3D" id="2.80.10.50">
    <property type="match status" value="1"/>
</dbReference>
<protein>
    <recommendedName>
        <fullName evidence="3">Ricin B lectin domain-containing protein</fullName>
    </recommendedName>
</protein>
<dbReference type="InterPro" id="IPR021838">
    <property type="entry name" value="DUF3431"/>
</dbReference>
<accession>A0A7S4VTB0</accession>
<evidence type="ECO:0000313" key="2">
    <source>
        <dbReference type="EMBL" id="CAE4601623.1"/>
    </source>
</evidence>
<evidence type="ECO:0000256" key="1">
    <source>
        <dbReference type="SAM" id="SignalP"/>
    </source>
</evidence>
<dbReference type="PROSITE" id="PS50231">
    <property type="entry name" value="RICIN_B_LECTIN"/>
    <property type="match status" value="1"/>
</dbReference>
<dbReference type="PANTHER" id="PTHR37490:SF1">
    <property type="entry name" value="GLYCOSYLTRANSFERASE 2-LIKE DOMAIN-CONTAINING PROTEIN"/>
    <property type="match status" value="1"/>
</dbReference>
<gene>
    <name evidence="2" type="ORF">AMON00008_LOCUS29310</name>
</gene>
<organism evidence="2">
    <name type="scientific">Alexandrium monilatum</name>
    <dbReference type="NCBI Taxonomy" id="311494"/>
    <lineage>
        <taxon>Eukaryota</taxon>
        <taxon>Sar</taxon>
        <taxon>Alveolata</taxon>
        <taxon>Dinophyceae</taxon>
        <taxon>Gonyaulacales</taxon>
        <taxon>Pyrocystaceae</taxon>
        <taxon>Alexandrium</taxon>
    </lineage>
</organism>
<feature type="signal peptide" evidence="1">
    <location>
        <begin position="1"/>
        <end position="18"/>
    </location>
</feature>
<dbReference type="Pfam" id="PF11913">
    <property type="entry name" value="DUF3431"/>
    <property type="match status" value="1"/>
</dbReference>
<dbReference type="AlphaFoldDB" id="A0A7S4VTB0"/>
<dbReference type="InterPro" id="IPR035992">
    <property type="entry name" value="Ricin_B-like_lectins"/>
</dbReference>
<keyword evidence="1" id="KW-0732">Signal</keyword>
<sequence>MAIFQACVLVTCLALAAGQSAILGDSVSVVQGLVHAHQHIRDGEGVCSGGMMAEEVKEKVDANLAAKAEIVVTRGAGEDLRWLDAIPEIRAVVYNRNGLDELLPKPRENLKIVHQENIKREDDAMLRHIINNYNQLAEVTMFLQGWPFWHCGGALETVKRTLKNMPTAVDQDFIDAGAHWGLVPLASSYYQYSVKDGLLGAWNGFVMAERKATRRTLEETVEETKRSFNETCSQVLGSPCPARYWVSEGSQWAVSSSRILSRTKEYYQQLLDMSVQGNEIRRTLMRGLVLESLWPAVWGISDWAPSKDLLKHARNAAMFSALKRVDSPSSFCLFTTDRSFYPTAGERRGVCELERHAAGKSSGIAHLMATEGTWSPTINLRAVLNHVITKDEVEAGSKKRMPLRPKKTYSAADAPPICSKRHIWPANMITRLRNKASGECMQHTSAGFVLAPCQQQVESQQLHLLTNHNNGFVAIQDKTEVACISHGLASGGSTKCNWGVDSGVVDSQRWQMVRQGNGAYQMMAKGTHWCISHKNGKLGPDVCEGPATHWELSDADTMGQYYEKFDLAITEFADGKLKMRCTMRLHSSSEQASLDLVEPEWRKRGSIVNFHLKDASNGTYFLVRRSSTGEEKYLGCDAITRDAIFSESPTAWGVHPVNDGFVYLESEGIALQYIPKGGFMKCTQMADGMPPQDTAFAIEFQEVGRSRII</sequence>